<feature type="domain" description="Helicase ATP-binding" evidence="3">
    <location>
        <begin position="223"/>
        <end position="391"/>
    </location>
</feature>
<gene>
    <name evidence="5" type="ORF">DLAC_07503</name>
</gene>
<feature type="compositionally biased region" description="Acidic residues" evidence="2">
    <location>
        <begin position="55"/>
        <end position="67"/>
    </location>
</feature>
<evidence type="ECO:0000256" key="1">
    <source>
        <dbReference type="ARBA" id="ARBA00022801"/>
    </source>
</evidence>
<dbReference type="Pfam" id="PF00271">
    <property type="entry name" value="Helicase_C"/>
    <property type="match status" value="1"/>
</dbReference>
<dbReference type="PANTHER" id="PTHR45629">
    <property type="entry name" value="SNF2/RAD54 FAMILY MEMBER"/>
    <property type="match status" value="1"/>
</dbReference>
<feature type="region of interest" description="Disordered" evidence="2">
    <location>
        <begin position="462"/>
        <end position="484"/>
    </location>
</feature>
<evidence type="ECO:0000313" key="5">
    <source>
        <dbReference type="EMBL" id="KYQ91721.1"/>
    </source>
</evidence>
<dbReference type="InterPro" id="IPR049730">
    <property type="entry name" value="SNF2/RAD54-like_C"/>
</dbReference>
<dbReference type="Gene3D" id="3.40.50.10810">
    <property type="entry name" value="Tandem AAA-ATPase domain"/>
    <property type="match status" value="1"/>
</dbReference>
<reference evidence="5 6" key="1">
    <citation type="submission" date="2015-12" db="EMBL/GenBank/DDBJ databases">
        <title>Dictyostelia acquired genes for synthesis and detection of signals that induce cell-type specialization by lateral gene transfer from prokaryotes.</title>
        <authorList>
            <person name="Gloeckner G."/>
            <person name="Schaap P."/>
        </authorList>
    </citation>
    <scope>NUCLEOTIDE SEQUENCE [LARGE SCALE GENOMIC DNA]</scope>
    <source>
        <strain evidence="5 6">TK</strain>
    </source>
</reference>
<feature type="region of interest" description="Disordered" evidence="2">
    <location>
        <begin position="1"/>
        <end position="159"/>
    </location>
</feature>
<dbReference type="EMBL" id="LODT01000034">
    <property type="protein sequence ID" value="KYQ91721.1"/>
    <property type="molecule type" value="Genomic_DNA"/>
</dbReference>
<dbReference type="FunFam" id="3.40.50.10810:FF:000042">
    <property type="entry name" value="SNF2 family helicase-like protein"/>
    <property type="match status" value="1"/>
</dbReference>
<evidence type="ECO:0000313" key="6">
    <source>
        <dbReference type="Proteomes" id="UP000076078"/>
    </source>
</evidence>
<dbReference type="SUPFAM" id="SSF52540">
    <property type="entry name" value="P-loop containing nucleoside triphosphate hydrolases"/>
    <property type="match status" value="2"/>
</dbReference>
<dbReference type="InterPro" id="IPR000330">
    <property type="entry name" value="SNF2_N"/>
</dbReference>
<dbReference type="OMA" id="CPNSVIG"/>
<dbReference type="Gene3D" id="3.40.50.300">
    <property type="entry name" value="P-loop containing nucleotide triphosphate hydrolases"/>
    <property type="match status" value="1"/>
</dbReference>
<dbReference type="Proteomes" id="UP000076078">
    <property type="component" value="Unassembled WGS sequence"/>
</dbReference>
<dbReference type="Pfam" id="PF00176">
    <property type="entry name" value="SNF2-rel_dom"/>
    <property type="match status" value="1"/>
</dbReference>
<evidence type="ECO:0000259" key="3">
    <source>
        <dbReference type="PROSITE" id="PS51192"/>
    </source>
</evidence>
<dbReference type="InterPro" id="IPR050496">
    <property type="entry name" value="SNF2_RAD54_helicase_repair"/>
</dbReference>
<keyword evidence="6" id="KW-1185">Reference proteome</keyword>
<proteinExistence type="predicted"/>
<dbReference type="AlphaFoldDB" id="A0A151ZCQ9"/>
<dbReference type="OrthoDB" id="413460at2759"/>
<dbReference type="GO" id="GO:0016787">
    <property type="term" value="F:hydrolase activity"/>
    <property type="evidence" value="ECO:0007669"/>
    <property type="project" value="UniProtKB-KW"/>
</dbReference>
<evidence type="ECO:0000256" key="2">
    <source>
        <dbReference type="SAM" id="MobiDB-lite"/>
    </source>
</evidence>
<dbReference type="CDD" id="cd18793">
    <property type="entry name" value="SF2_C_SNF"/>
    <property type="match status" value="1"/>
</dbReference>
<keyword evidence="1" id="KW-0378">Hydrolase</keyword>
<dbReference type="SMART" id="SM00487">
    <property type="entry name" value="DEXDc"/>
    <property type="match status" value="1"/>
</dbReference>
<dbReference type="InterPro" id="IPR014001">
    <property type="entry name" value="Helicase_ATP-bd"/>
</dbReference>
<sequence length="1029" mass="117451">MNKIPLSQRLRNVQSSAKKKLTPAVDIFSDDSSSSEEENTNPNIKRATLRKNIVLEDDDNDDNDDNDDKMVIGSAKKPQPPKTPQQKASQNISQSHRKPIPLMQGIEYEDEETESEEEKEEEVVESEDDNNNNDISYESEDDGFSLDSNEDEDSETEQVTYNKNLVKSTVPEIIEDQKNGFSKHVNKAIFVNNTLNGGKEFILPAKIYDSLFWYQREGVNWLWNLFCKKAGGILGDDMGLGKTMQIISFLYGMHTSKHIQHSLIVMPVSLIEHWIKEFEKFKPSFKVKVYHGSSVRERESALDYIKKHGGVCITTYGMIVSNCEALKVNGKKSFTWDYIILDEGHKIKETKTKINKTMKELKSDHRILMTGTAIQNNLRELWSLFDWVCDGTLLGTVRHFAKKFETPIFKAHVSDSKDEDKKLGSAIAESLRTIISPHFLRREKKDIFKVANQNQDQKLLAVISPSKKPRPSTDNTTTTTSSTIDKTIPSELGIKTQKNDFIVWSKLAEPQISLYETFLQSDEVKNALNKTKSPLASLTVLKKICDHPLLLHHEMQSCNSDDMKMVLDKVGENQSIKSLINNSGKMQILADLLPNLHKEGHRVLIFSQSVKMLDAIQDLLKHLSLTFLRIDGSITSTKERQKKIDKYNSDSSYFCFILTIQVGALGINLTSADRVIIFDPSWNTVDNQAVDRVYRIGQKRNVVVYRLITCGTIEEKIYRKQVFKGSLMRTMLDQGQGQHRYFSTTELRDVFTLGDTDSSLTQIQLESLHSNSRKTYPELNDHLKFISKINMIFGVSDHDLLFSDHVATDHTEEDVKQVMDPNTPSKRPIKKKAIIITKDTPRKSQTRGKSYVYVQDGYGDDEEEIDVEEYPDNDFEYSYRIGGKRKNMNSEPIIIDDTPKKPSMSSKPKSEIVDTVKKNIEQLRLQPQQSNVVEIISSDEENEIQVSDSEIDGTELDNVKDLDNTDDFMEIDENPNANEFYALIEEAIKHEKTDRTYAISLLLEANTLIPNHPIVTKAIQKFYLAHKKP</sequence>
<dbReference type="STRING" id="361077.A0A151ZCQ9"/>
<accession>A0A151ZCQ9</accession>
<dbReference type="InterPro" id="IPR001650">
    <property type="entry name" value="Helicase_C-like"/>
</dbReference>
<feature type="domain" description="Helicase C-terminal" evidence="4">
    <location>
        <begin position="588"/>
        <end position="748"/>
    </location>
</feature>
<dbReference type="GO" id="GO:0015616">
    <property type="term" value="F:DNA translocase activity"/>
    <property type="evidence" value="ECO:0007669"/>
    <property type="project" value="TreeGrafter"/>
</dbReference>
<dbReference type="GO" id="GO:0005524">
    <property type="term" value="F:ATP binding"/>
    <property type="evidence" value="ECO:0007669"/>
    <property type="project" value="InterPro"/>
</dbReference>
<dbReference type="InterPro" id="IPR027417">
    <property type="entry name" value="P-loop_NTPase"/>
</dbReference>
<feature type="compositionally biased region" description="Acidic residues" evidence="2">
    <location>
        <begin position="107"/>
        <end position="156"/>
    </location>
</feature>
<dbReference type="PROSITE" id="PS51192">
    <property type="entry name" value="HELICASE_ATP_BIND_1"/>
    <property type="match status" value="1"/>
</dbReference>
<dbReference type="SMART" id="SM00490">
    <property type="entry name" value="HELICc"/>
    <property type="match status" value="1"/>
</dbReference>
<evidence type="ECO:0000259" key="4">
    <source>
        <dbReference type="PROSITE" id="PS51194"/>
    </source>
</evidence>
<dbReference type="PANTHER" id="PTHR45629:SF7">
    <property type="entry name" value="DNA EXCISION REPAIR PROTEIN ERCC-6-RELATED"/>
    <property type="match status" value="1"/>
</dbReference>
<organism evidence="5 6">
    <name type="scientific">Tieghemostelium lacteum</name>
    <name type="common">Slime mold</name>
    <name type="synonym">Dictyostelium lacteum</name>
    <dbReference type="NCBI Taxonomy" id="361077"/>
    <lineage>
        <taxon>Eukaryota</taxon>
        <taxon>Amoebozoa</taxon>
        <taxon>Evosea</taxon>
        <taxon>Eumycetozoa</taxon>
        <taxon>Dictyostelia</taxon>
        <taxon>Dictyosteliales</taxon>
        <taxon>Raperosteliaceae</taxon>
        <taxon>Tieghemostelium</taxon>
    </lineage>
</organism>
<dbReference type="InterPro" id="IPR038718">
    <property type="entry name" value="SNF2-like_sf"/>
</dbReference>
<protein>
    <submittedName>
        <fullName evidence="5">SNF2-related domain-containing protein</fullName>
    </submittedName>
</protein>
<feature type="compositionally biased region" description="Low complexity" evidence="2">
    <location>
        <begin position="472"/>
        <end position="484"/>
    </location>
</feature>
<dbReference type="PROSITE" id="PS51194">
    <property type="entry name" value="HELICASE_CTER"/>
    <property type="match status" value="1"/>
</dbReference>
<name>A0A151ZCQ9_TIELA</name>
<dbReference type="InParanoid" id="A0A151ZCQ9"/>
<comment type="caution">
    <text evidence="5">The sequence shown here is derived from an EMBL/GenBank/DDBJ whole genome shotgun (WGS) entry which is preliminary data.</text>
</comment>